<evidence type="ECO:0000256" key="1">
    <source>
        <dbReference type="ARBA" id="ARBA00023015"/>
    </source>
</evidence>
<dbReference type="EMBL" id="CP141615">
    <property type="protein sequence ID" value="WRP16052.1"/>
    <property type="molecule type" value="Genomic_DNA"/>
</dbReference>
<dbReference type="PRINTS" id="PR00036">
    <property type="entry name" value="HTHLACI"/>
</dbReference>
<evidence type="ECO:0000259" key="4">
    <source>
        <dbReference type="PROSITE" id="PS50932"/>
    </source>
</evidence>
<evidence type="ECO:0000256" key="2">
    <source>
        <dbReference type="ARBA" id="ARBA00023125"/>
    </source>
</evidence>
<dbReference type="InterPro" id="IPR010982">
    <property type="entry name" value="Lambda_DNA-bd_dom_sf"/>
</dbReference>
<dbReference type="RefSeq" id="WP_324715325.1">
    <property type="nucleotide sequence ID" value="NZ_CP141615.1"/>
</dbReference>
<keyword evidence="2 5" id="KW-0238">DNA-binding</keyword>
<dbReference type="Proteomes" id="UP001332192">
    <property type="component" value="Chromosome"/>
</dbReference>
<dbReference type="PANTHER" id="PTHR30146:SF120">
    <property type="entry name" value="ALANINE RACEMASE"/>
    <property type="match status" value="1"/>
</dbReference>
<dbReference type="SUPFAM" id="SSF47413">
    <property type="entry name" value="lambda repressor-like DNA-binding domains"/>
    <property type="match status" value="1"/>
</dbReference>
<dbReference type="Pfam" id="PF00356">
    <property type="entry name" value="LacI"/>
    <property type="match status" value="1"/>
</dbReference>
<evidence type="ECO:0000313" key="6">
    <source>
        <dbReference type="Proteomes" id="UP001332192"/>
    </source>
</evidence>
<dbReference type="InterPro" id="IPR000843">
    <property type="entry name" value="HTH_LacI"/>
</dbReference>
<dbReference type="Gene3D" id="3.40.50.2300">
    <property type="match status" value="2"/>
</dbReference>
<feature type="domain" description="HTH lacI-type" evidence="4">
    <location>
        <begin position="4"/>
        <end position="58"/>
    </location>
</feature>
<dbReference type="Pfam" id="PF13377">
    <property type="entry name" value="Peripla_BP_3"/>
    <property type="match status" value="1"/>
</dbReference>
<dbReference type="PROSITE" id="PS50932">
    <property type="entry name" value="HTH_LACI_2"/>
    <property type="match status" value="1"/>
</dbReference>
<dbReference type="Gene3D" id="1.10.260.40">
    <property type="entry name" value="lambda repressor-like DNA-binding domains"/>
    <property type="match status" value="1"/>
</dbReference>
<evidence type="ECO:0000313" key="5">
    <source>
        <dbReference type="EMBL" id="WRP16052.1"/>
    </source>
</evidence>
<accession>A0ABZ1BTE7</accession>
<dbReference type="PANTHER" id="PTHR30146">
    <property type="entry name" value="LACI-RELATED TRANSCRIPTIONAL REPRESSOR"/>
    <property type="match status" value="1"/>
</dbReference>
<keyword evidence="6" id="KW-1185">Reference proteome</keyword>
<gene>
    <name evidence="5" type="ORF">U7230_08000</name>
</gene>
<keyword evidence="3" id="KW-0804">Transcription</keyword>
<reference evidence="5 6" key="1">
    <citation type="journal article" date="2024" name="Front. Microbiol.">
        <title>Novel thermophilic genera Geochorda gen. nov. and Carboxydochorda gen. nov. from the deep terrestrial subsurface reveal the ecophysiological diversity in the class Limnochordia.</title>
        <authorList>
            <person name="Karnachuk O.V."/>
            <person name="Lukina A.P."/>
            <person name="Avakyan M.R."/>
            <person name="Kadnikov V.V."/>
            <person name="Begmatov S."/>
            <person name="Beletsky A.V."/>
            <person name="Vlasova K.G."/>
            <person name="Novikov A.A."/>
            <person name="Shcherbakova V.A."/>
            <person name="Mardanov A.V."/>
            <person name="Ravin N.V."/>
        </authorList>
    </citation>
    <scope>NUCLEOTIDE SEQUENCE [LARGE SCALE GENOMIC DNA]</scope>
    <source>
        <strain evidence="5 6">L945</strain>
    </source>
</reference>
<proteinExistence type="predicted"/>
<dbReference type="CDD" id="cd01392">
    <property type="entry name" value="HTH_LacI"/>
    <property type="match status" value="1"/>
</dbReference>
<dbReference type="InterPro" id="IPR028082">
    <property type="entry name" value="Peripla_BP_I"/>
</dbReference>
<dbReference type="GO" id="GO:0003677">
    <property type="term" value="F:DNA binding"/>
    <property type="evidence" value="ECO:0007669"/>
    <property type="project" value="UniProtKB-KW"/>
</dbReference>
<dbReference type="InterPro" id="IPR046335">
    <property type="entry name" value="LacI/GalR-like_sensor"/>
</dbReference>
<sequence>MKRPTIRDVARRAGVVPSTVSRVLNNYPDVADDTRRRVLDAIRQLGFHPNHVARQFRRGRTGSVSVILPRVDTDFYTAVISALDEALDEHSLGIALFPVLSEARLSRYRSEDALPYQSDGLVLISLDPDRLYSGQSLPAALPTVLIDMANPRFDSVFVDNRLGGYLAGKLLCERPAPTFVVLVEEWFSTPFASGVFHERLAGFRAALGEDGVYMAAENIIATEFSWAGGRIAARQILERVRPPLNVFATCDLMARGILDEAKALGLAVGKDIRVVGYDGLAWTEEYGLSTVAQPLDEMGRTGAQLLLERLHSSGHPPTQIRLQPHLVRRASTDGG</sequence>
<dbReference type="SMART" id="SM00354">
    <property type="entry name" value="HTH_LACI"/>
    <property type="match status" value="1"/>
</dbReference>
<name>A0ABZ1BTE7_9FIRM</name>
<keyword evidence="1" id="KW-0805">Transcription regulation</keyword>
<evidence type="ECO:0000256" key="3">
    <source>
        <dbReference type="ARBA" id="ARBA00023163"/>
    </source>
</evidence>
<organism evidence="5 6">
    <name type="scientific">Carboxydichorda subterranea</name>
    <dbReference type="NCBI Taxonomy" id="3109565"/>
    <lineage>
        <taxon>Bacteria</taxon>
        <taxon>Bacillati</taxon>
        <taxon>Bacillota</taxon>
        <taxon>Limnochordia</taxon>
        <taxon>Limnochordales</taxon>
        <taxon>Geochordaceae</taxon>
        <taxon>Carboxydichorda</taxon>
    </lineage>
</organism>
<dbReference type="SUPFAM" id="SSF53822">
    <property type="entry name" value="Periplasmic binding protein-like I"/>
    <property type="match status" value="1"/>
</dbReference>
<protein>
    <submittedName>
        <fullName evidence="5">LacI family DNA-binding transcriptional regulator</fullName>
    </submittedName>
</protein>